<comment type="cofactor">
    <cofactor evidence="1 6">
        <name>FAD</name>
        <dbReference type="ChEBI" id="CHEBI:57692"/>
    </cofactor>
</comment>
<evidence type="ECO:0000256" key="3">
    <source>
        <dbReference type="ARBA" id="ARBA00022630"/>
    </source>
</evidence>
<dbReference type="InterPro" id="IPR007867">
    <property type="entry name" value="GMC_OxRtase_C"/>
</dbReference>
<dbReference type="PIRSF" id="PIRSF000137">
    <property type="entry name" value="Alcohol_oxidase"/>
    <property type="match status" value="1"/>
</dbReference>
<keyword evidence="9" id="KW-1185">Reference proteome</keyword>
<dbReference type="Gene3D" id="3.30.560.10">
    <property type="entry name" value="Glucose Oxidase, domain 3"/>
    <property type="match status" value="1"/>
</dbReference>
<evidence type="ECO:0000313" key="9">
    <source>
        <dbReference type="Proteomes" id="UP000807769"/>
    </source>
</evidence>
<keyword evidence="4 6" id="KW-0274">FAD</keyword>
<evidence type="ECO:0000256" key="2">
    <source>
        <dbReference type="ARBA" id="ARBA00010790"/>
    </source>
</evidence>
<feature type="domain" description="Glucose-methanol-choline oxidoreductase N-terminal" evidence="7">
    <location>
        <begin position="378"/>
        <end position="392"/>
    </location>
</feature>
<dbReference type="PROSITE" id="PS00624">
    <property type="entry name" value="GMC_OXRED_2"/>
    <property type="match status" value="1"/>
</dbReference>
<dbReference type="RefSeq" id="XP_041186770.1">
    <property type="nucleotide sequence ID" value="XM_041341176.1"/>
</dbReference>
<comment type="similarity">
    <text evidence="2">Belongs to the GMC oxidoreductase family.</text>
</comment>
<dbReference type="Proteomes" id="UP000807769">
    <property type="component" value="Unassembled WGS sequence"/>
</dbReference>
<protein>
    <recommendedName>
        <fullName evidence="7">Glucose-methanol-choline oxidoreductase N-terminal domain-containing protein</fullName>
    </recommendedName>
</protein>
<dbReference type="OrthoDB" id="269227at2759"/>
<dbReference type="Pfam" id="PF00732">
    <property type="entry name" value="GMC_oxred_N"/>
    <property type="match status" value="1"/>
</dbReference>
<accession>A0A9P7DVD6</accession>
<dbReference type="InterPro" id="IPR012132">
    <property type="entry name" value="GMC_OxRdtase"/>
</dbReference>
<evidence type="ECO:0000313" key="8">
    <source>
        <dbReference type="EMBL" id="KAG1804124.1"/>
    </source>
</evidence>
<organism evidence="8 9">
    <name type="scientific">Suillus subaureus</name>
    <dbReference type="NCBI Taxonomy" id="48587"/>
    <lineage>
        <taxon>Eukaryota</taxon>
        <taxon>Fungi</taxon>
        <taxon>Dikarya</taxon>
        <taxon>Basidiomycota</taxon>
        <taxon>Agaricomycotina</taxon>
        <taxon>Agaricomycetes</taxon>
        <taxon>Agaricomycetidae</taxon>
        <taxon>Boletales</taxon>
        <taxon>Suillineae</taxon>
        <taxon>Suillaceae</taxon>
        <taxon>Suillus</taxon>
    </lineage>
</organism>
<evidence type="ECO:0000259" key="7">
    <source>
        <dbReference type="PROSITE" id="PS00624"/>
    </source>
</evidence>
<evidence type="ECO:0000256" key="6">
    <source>
        <dbReference type="PIRSR" id="PIRSR000137-2"/>
    </source>
</evidence>
<dbReference type="PANTHER" id="PTHR11552">
    <property type="entry name" value="GLUCOSE-METHANOL-CHOLINE GMC OXIDOREDUCTASE"/>
    <property type="match status" value="1"/>
</dbReference>
<gene>
    <name evidence="8" type="ORF">BJ212DRAFT_1486851</name>
</gene>
<evidence type="ECO:0000256" key="1">
    <source>
        <dbReference type="ARBA" id="ARBA00001974"/>
    </source>
</evidence>
<dbReference type="GO" id="GO:0016614">
    <property type="term" value="F:oxidoreductase activity, acting on CH-OH group of donors"/>
    <property type="evidence" value="ECO:0007669"/>
    <property type="project" value="InterPro"/>
</dbReference>
<feature type="active site" description="Proton donor" evidence="5">
    <location>
        <position position="622"/>
    </location>
</feature>
<dbReference type="Gene3D" id="3.50.50.60">
    <property type="entry name" value="FAD/NAD(P)-binding domain"/>
    <property type="match status" value="1"/>
</dbReference>
<feature type="binding site" evidence="6">
    <location>
        <position position="333"/>
    </location>
    <ligand>
        <name>FAD</name>
        <dbReference type="ChEBI" id="CHEBI:57692"/>
    </ligand>
</feature>
<feature type="active site" description="Proton acceptor" evidence="5">
    <location>
        <position position="662"/>
    </location>
</feature>
<dbReference type="EMBL" id="JABBWG010000062">
    <property type="protein sequence ID" value="KAG1804124.1"/>
    <property type="molecule type" value="Genomic_DNA"/>
</dbReference>
<proteinExistence type="inferred from homology"/>
<dbReference type="AlphaFoldDB" id="A0A9P7DVD6"/>
<evidence type="ECO:0000256" key="5">
    <source>
        <dbReference type="PIRSR" id="PIRSR000137-1"/>
    </source>
</evidence>
<comment type="caution">
    <text evidence="8">The sequence shown here is derived from an EMBL/GenBank/DDBJ whole genome shotgun (WGS) entry which is preliminary data.</text>
</comment>
<dbReference type="SUPFAM" id="SSF54373">
    <property type="entry name" value="FAD-linked reductases, C-terminal domain"/>
    <property type="match status" value="1"/>
</dbReference>
<dbReference type="InterPro" id="IPR000172">
    <property type="entry name" value="GMC_OxRdtase_N"/>
</dbReference>
<dbReference type="InterPro" id="IPR036188">
    <property type="entry name" value="FAD/NAD-bd_sf"/>
</dbReference>
<keyword evidence="3" id="KW-0285">Flavoprotein</keyword>
<evidence type="ECO:0000256" key="4">
    <source>
        <dbReference type="ARBA" id="ARBA00022827"/>
    </source>
</evidence>
<dbReference type="PANTHER" id="PTHR11552:SF147">
    <property type="entry name" value="CHOLINE DEHYDROGENASE, MITOCHONDRIAL"/>
    <property type="match status" value="1"/>
</dbReference>
<name>A0A9P7DVD6_9AGAM</name>
<reference evidence="8" key="1">
    <citation type="journal article" date="2020" name="New Phytol.">
        <title>Comparative genomics reveals dynamic genome evolution in host specialist ectomycorrhizal fungi.</title>
        <authorList>
            <person name="Lofgren L.A."/>
            <person name="Nguyen N.H."/>
            <person name="Vilgalys R."/>
            <person name="Ruytinx J."/>
            <person name="Liao H.L."/>
            <person name="Branco S."/>
            <person name="Kuo A."/>
            <person name="LaButti K."/>
            <person name="Lipzen A."/>
            <person name="Andreopoulos W."/>
            <person name="Pangilinan J."/>
            <person name="Riley R."/>
            <person name="Hundley H."/>
            <person name="Na H."/>
            <person name="Barry K."/>
            <person name="Grigoriev I.V."/>
            <person name="Stajich J.E."/>
            <person name="Kennedy P.G."/>
        </authorList>
    </citation>
    <scope>NUCLEOTIDE SEQUENCE</scope>
    <source>
        <strain evidence="8">MN1</strain>
    </source>
</reference>
<dbReference type="SUPFAM" id="SSF51905">
    <property type="entry name" value="FAD/NAD(P)-binding domain"/>
    <property type="match status" value="1"/>
</dbReference>
<dbReference type="Pfam" id="PF05199">
    <property type="entry name" value="GMC_oxred_C"/>
    <property type="match status" value="1"/>
</dbReference>
<sequence>MIHNDAFASLPNLLNVLQAHTGTKSRLFLGAAASAVALTIILKQLNVKQPKLITDYAKVARELDNSGLEFDEWDFIIVGGGTAGCVLASRLSENPNTRVLLIEAGGSSKGVVESRIPSGFLQLFHTQRDYNLYTEPQQHAGNKKKYWPRAKLLGGCSAMNAMMAQYGAPSDFDEWAEIAGDKSWSWTNFSKHVVHPPWSLPSVDLCCFRYFRKFEKYNPDPRFSHVDPLLRGANGPVEIGYNAHIWPGCAGFVRASMNVGIPFSPDFCTTKGTQGTNKISEFTGNYEYQQFPNDQYIVTYIDSKSTRVTAESAYLTDDILSRPNLTVVTYARVTKVLFDTSSSIPRAIGVEFASKSDMDIVGPKFHARATKEVIVSGGAIHSPHILMLSGIGSAVQLSRYNIPVVLDAPGVGANLLDHPAVPLRLEGKTGKGFNHLMPYNMRTRCLFMRDLLRYQLWGTGPIASNIGEAVAFFRSDDPVLFPPAEYKHDIEDANSGTDAPDIELIMCTTAARTHNGLLGKELEVYQILTVLLRPTSKGSLFLKSANPWDNPLIDPSYLETKHDVDVLVRGVRTAFKIAHTEPMSTSVTDVHSTHPGLDHHFSRLSDAELVDVIRDRVETLYHPVGTCAMGPGGVVDSNLRVHGTQGLRVCDASIFPKLPSGHPTGAVLATAEKLADVIKAQYA</sequence>
<dbReference type="GO" id="GO:0050660">
    <property type="term" value="F:flavin adenine dinucleotide binding"/>
    <property type="evidence" value="ECO:0007669"/>
    <property type="project" value="InterPro"/>
</dbReference>
<dbReference type="GeneID" id="64635192"/>